<dbReference type="EMBL" id="JAHHUM010001489">
    <property type="protein sequence ID" value="KAK5611285.1"/>
    <property type="molecule type" value="Genomic_DNA"/>
</dbReference>
<feature type="compositionally biased region" description="Polar residues" evidence="1">
    <location>
        <begin position="97"/>
        <end position="108"/>
    </location>
</feature>
<reference evidence="2 3" key="1">
    <citation type="submission" date="2021-06" db="EMBL/GenBank/DDBJ databases">
        <authorList>
            <person name="Palmer J.M."/>
        </authorList>
    </citation>
    <scope>NUCLEOTIDE SEQUENCE [LARGE SCALE GENOMIC DNA]</scope>
    <source>
        <strain evidence="2 3">MEX-2019</strain>
        <tissue evidence="2">Muscle</tissue>
    </source>
</reference>
<dbReference type="Proteomes" id="UP001311232">
    <property type="component" value="Unassembled WGS sequence"/>
</dbReference>
<comment type="caution">
    <text evidence="2">The sequence shown here is derived from an EMBL/GenBank/DDBJ whole genome shotgun (WGS) entry which is preliminary data.</text>
</comment>
<feature type="compositionally biased region" description="Basic and acidic residues" evidence="1">
    <location>
        <begin position="10"/>
        <end position="22"/>
    </location>
</feature>
<feature type="region of interest" description="Disordered" evidence="1">
    <location>
        <begin position="1"/>
        <end position="122"/>
    </location>
</feature>
<gene>
    <name evidence="2" type="ORF">CRENBAI_019264</name>
</gene>
<accession>A0AAV9RQM5</accession>
<sequence>MQKSYTLPQEGRDHPTSCRQRIDQASQAAVPPPPTPQQRPHVPSIIGRGTVKDHTNPKPKPPAEPAPADKQTPLSIKNDGPARKPTLKPTNGREPTVQKSKTHQSPETSPHRDQPWPTRPVLDKPCRLRLANPLPRQNQVRRQELESRQGTRIRTGNTQILRPASRVRSLKERAPVMRWYLPASLGGTYAHRCTEGPRASAGCQSIWRPKTPVT</sequence>
<protein>
    <submittedName>
        <fullName evidence="2">Uncharacterized protein</fullName>
    </submittedName>
</protein>
<evidence type="ECO:0000313" key="3">
    <source>
        <dbReference type="Proteomes" id="UP001311232"/>
    </source>
</evidence>
<proteinExistence type="predicted"/>
<evidence type="ECO:0000256" key="1">
    <source>
        <dbReference type="SAM" id="MobiDB-lite"/>
    </source>
</evidence>
<name>A0AAV9RQM5_9TELE</name>
<dbReference type="AlphaFoldDB" id="A0AAV9RQM5"/>
<keyword evidence="3" id="KW-1185">Reference proteome</keyword>
<organism evidence="2 3">
    <name type="scientific">Crenichthys baileyi</name>
    <name type="common">White River springfish</name>
    <dbReference type="NCBI Taxonomy" id="28760"/>
    <lineage>
        <taxon>Eukaryota</taxon>
        <taxon>Metazoa</taxon>
        <taxon>Chordata</taxon>
        <taxon>Craniata</taxon>
        <taxon>Vertebrata</taxon>
        <taxon>Euteleostomi</taxon>
        <taxon>Actinopterygii</taxon>
        <taxon>Neopterygii</taxon>
        <taxon>Teleostei</taxon>
        <taxon>Neoteleostei</taxon>
        <taxon>Acanthomorphata</taxon>
        <taxon>Ovalentaria</taxon>
        <taxon>Atherinomorphae</taxon>
        <taxon>Cyprinodontiformes</taxon>
        <taxon>Goodeidae</taxon>
        <taxon>Crenichthys</taxon>
    </lineage>
</organism>
<evidence type="ECO:0000313" key="2">
    <source>
        <dbReference type="EMBL" id="KAK5611285.1"/>
    </source>
</evidence>